<dbReference type="CDD" id="cd18186">
    <property type="entry name" value="BTB_POZ_ZBTB_KLHL-like"/>
    <property type="match status" value="1"/>
</dbReference>
<evidence type="ECO:0000259" key="2">
    <source>
        <dbReference type="PROSITE" id="PS50097"/>
    </source>
</evidence>
<dbReference type="InterPro" id="IPR011333">
    <property type="entry name" value="SKP1/BTB/POZ_sf"/>
</dbReference>
<protein>
    <recommendedName>
        <fullName evidence="2">BTB domain-containing protein</fullName>
    </recommendedName>
</protein>
<dbReference type="PROSITE" id="PS50097">
    <property type="entry name" value="BTB"/>
    <property type="match status" value="1"/>
</dbReference>
<reference evidence="3 4" key="1">
    <citation type="submission" date="2023-08" db="EMBL/GenBank/DDBJ databases">
        <title>Black Yeasts Isolated from many extreme environments.</title>
        <authorList>
            <person name="Coleine C."/>
            <person name="Stajich J.E."/>
            <person name="Selbmann L."/>
        </authorList>
    </citation>
    <scope>NUCLEOTIDE SEQUENCE [LARGE SCALE GENOMIC DNA]</scope>
    <source>
        <strain evidence="3 4">CCFEE 6328</strain>
    </source>
</reference>
<gene>
    <name evidence="3" type="ORF">LTR69_006934</name>
</gene>
<evidence type="ECO:0000313" key="4">
    <source>
        <dbReference type="Proteomes" id="UP001345691"/>
    </source>
</evidence>
<feature type="region of interest" description="Disordered" evidence="1">
    <location>
        <begin position="118"/>
        <end position="145"/>
    </location>
</feature>
<dbReference type="Proteomes" id="UP001345691">
    <property type="component" value="Unassembled WGS sequence"/>
</dbReference>
<dbReference type="Pfam" id="PF00651">
    <property type="entry name" value="BTB"/>
    <property type="match status" value="1"/>
</dbReference>
<dbReference type="Gene3D" id="3.30.710.10">
    <property type="entry name" value="Potassium Channel Kv1.1, Chain A"/>
    <property type="match status" value="1"/>
</dbReference>
<evidence type="ECO:0000313" key="3">
    <source>
        <dbReference type="EMBL" id="KAK5057937.1"/>
    </source>
</evidence>
<evidence type="ECO:0000256" key="1">
    <source>
        <dbReference type="SAM" id="MobiDB-lite"/>
    </source>
</evidence>
<feature type="compositionally biased region" description="Acidic residues" evidence="1">
    <location>
        <begin position="118"/>
        <end position="137"/>
    </location>
</feature>
<accession>A0ABR0J794</accession>
<comment type="caution">
    <text evidence="3">The sequence shown here is derived from an EMBL/GenBank/DDBJ whole genome shotgun (WGS) entry which is preliminary data.</text>
</comment>
<feature type="region of interest" description="Disordered" evidence="1">
    <location>
        <begin position="353"/>
        <end position="378"/>
    </location>
</feature>
<name>A0ABR0J794_9EURO</name>
<dbReference type="PANTHER" id="PTHR47843:SF3">
    <property type="entry name" value="BTB DOMAIN-CONTAINING PROTEIN"/>
    <property type="match status" value="1"/>
</dbReference>
<dbReference type="InterPro" id="IPR000210">
    <property type="entry name" value="BTB/POZ_dom"/>
</dbReference>
<dbReference type="SUPFAM" id="SSF54695">
    <property type="entry name" value="POZ domain"/>
    <property type="match status" value="1"/>
</dbReference>
<dbReference type="EMBL" id="JAVRRF010000015">
    <property type="protein sequence ID" value="KAK5057937.1"/>
    <property type="molecule type" value="Genomic_DNA"/>
</dbReference>
<dbReference type="PANTHER" id="PTHR47843">
    <property type="entry name" value="BTB DOMAIN-CONTAINING PROTEIN-RELATED"/>
    <property type="match status" value="1"/>
</dbReference>
<proteinExistence type="predicted"/>
<sequence>MPATQLPAGVKGTPVPGLKLTNLPSATCRKVAISAKYSPAQSFYVYLSRSLLSISYPSLLHSQEILNSSDILRNKPLRRFSLHKVAKFTMADTEDPVQIAESGEADVEMGTAEEVQEIEDDNAEGEGEGEGAGDETVEANGDGPASNPQTIFLEYLKSPIVQLVVGDGDEETTLTAHKAILTKSPYFGDLLGNASDDELVLTLPDEHLDAVGCFLQYQYTGEYFPRRLANAPDGLESDPSVPSVDDTGAQLLKHARVYTLAQKLGLPDLKTLAHSKIHRINSTAVGEIAYARYVYGNTPSDDVTIRKPVAAFWATRSHVLRHEAEMEFKSMCLEYPQFGFDVLSLVLDQREKRVREREEDGTPGGSKGRKRMRPSVNI</sequence>
<feature type="domain" description="BTB" evidence="2">
    <location>
        <begin position="161"/>
        <end position="227"/>
    </location>
</feature>
<dbReference type="SMART" id="SM00225">
    <property type="entry name" value="BTB"/>
    <property type="match status" value="1"/>
</dbReference>
<feature type="compositionally biased region" description="Basic residues" evidence="1">
    <location>
        <begin position="367"/>
        <end position="378"/>
    </location>
</feature>
<keyword evidence="4" id="KW-1185">Reference proteome</keyword>
<organism evidence="3 4">
    <name type="scientific">Exophiala sideris</name>
    <dbReference type="NCBI Taxonomy" id="1016849"/>
    <lineage>
        <taxon>Eukaryota</taxon>
        <taxon>Fungi</taxon>
        <taxon>Dikarya</taxon>
        <taxon>Ascomycota</taxon>
        <taxon>Pezizomycotina</taxon>
        <taxon>Eurotiomycetes</taxon>
        <taxon>Chaetothyriomycetidae</taxon>
        <taxon>Chaetothyriales</taxon>
        <taxon>Herpotrichiellaceae</taxon>
        <taxon>Exophiala</taxon>
    </lineage>
</organism>